<dbReference type="AlphaFoldDB" id="A0A0F3IPQ8"/>
<evidence type="ECO:0000313" key="2">
    <source>
        <dbReference type="EMBL" id="KJV08725.1"/>
    </source>
</evidence>
<gene>
    <name evidence="2" type="ORF">VZ95_15935</name>
</gene>
<sequence length="196" mass="21647">MMFSARLVGLGLALLAALPVSAQTWKEPKDISPAESPLDLKLAGWGKSSFQRAVEIIGETNDMRRDVSINIVVAAAQNYIAVVHMNEAHHFVHWEQDTIQNISQQLFANKTLDFGSYQDVSHGSADFRWIPVKVTDKGATNNCAVFRAYWDRYTSRGYLCTLGGKPLPETAPANFITHIAYKTALVPKDEGSLPTP</sequence>
<name>A0A0F3IPQ8_9PROT</name>
<keyword evidence="3" id="KW-1185">Reference proteome</keyword>
<protein>
    <submittedName>
        <fullName evidence="2">Uncharacterized protein</fullName>
    </submittedName>
</protein>
<accession>A0A0F3IPQ8</accession>
<feature type="chain" id="PRO_5002462321" evidence="1">
    <location>
        <begin position="23"/>
        <end position="196"/>
    </location>
</feature>
<reference evidence="2 3" key="1">
    <citation type="submission" date="2015-03" db="EMBL/GenBank/DDBJ databases">
        <title>Draft genome sequence of Elstera litoralis.</title>
        <authorList>
            <person name="Rahalkar M.C."/>
            <person name="Dhakephalkar P.K."/>
            <person name="Pore S.D."/>
            <person name="Arora P."/>
            <person name="Kapse N.G."/>
            <person name="Pandit P.S."/>
        </authorList>
    </citation>
    <scope>NUCLEOTIDE SEQUENCE [LARGE SCALE GENOMIC DNA]</scope>
    <source>
        <strain evidence="2 3">Dia-1</strain>
    </source>
</reference>
<organism evidence="2 3">
    <name type="scientific">Elstera litoralis</name>
    <dbReference type="NCBI Taxonomy" id="552518"/>
    <lineage>
        <taxon>Bacteria</taxon>
        <taxon>Pseudomonadati</taxon>
        <taxon>Pseudomonadota</taxon>
        <taxon>Alphaproteobacteria</taxon>
        <taxon>Rhodospirillales</taxon>
        <taxon>Rhodospirillaceae</taxon>
        <taxon>Elstera</taxon>
    </lineage>
</organism>
<proteinExistence type="predicted"/>
<keyword evidence="1" id="KW-0732">Signal</keyword>
<evidence type="ECO:0000256" key="1">
    <source>
        <dbReference type="SAM" id="SignalP"/>
    </source>
</evidence>
<comment type="caution">
    <text evidence="2">The sequence shown here is derived from an EMBL/GenBank/DDBJ whole genome shotgun (WGS) entry which is preliminary data.</text>
</comment>
<dbReference type="RefSeq" id="WP_045776740.1">
    <property type="nucleotide sequence ID" value="NZ_LAJY01000471.1"/>
</dbReference>
<dbReference type="Proteomes" id="UP000033774">
    <property type="component" value="Unassembled WGS sequence"/>
</dbReference>
<feature type="signal peptide" evidence="1">
    <location>
        <begin position="1"/>
        <end position="22"/>
    </location>
</feature>
<dbReference type="EMBL" id="LAJY01000471">
    <property type="protein sequence ID" value="KJV08725.1"/>
    <property type="molecule type" value="Genomic_DNA"/>
</dbReference>
<evidence type="ECO:0000313" key="3">
    <source>
        <dbReference type="Proteomes" id="UP000033774"/>
    </source>
</evidence>
<dbReference type="OrthoDB" id="7369544at2"/>